<sequence length="164" mass="17277">MTKLTLLKILAFIAYIVTLFAAGYQYGHQKTAAAYEAQIAKDRAAQAEAAQKLETEYREKENENAKRVATALAARDKALADAGAVRADAVRLRQSTKDLSTQLSRAAASHAAAGDSSSERLGKCEDLLAESAALLGESVDLAAEGAGLSTKIAADKDTILKAVH</sequence>
<dbReference type="Pfam" id="PF10721">
    <property type="entry name" value="DUF2514"/>
    <property type="match status" value="1"/>
</dbReference>
<dbReference type="RefSeq" id="WP_243376912.1">
    <property type="nucleotide sequence ID" value="NZ_JAKZJU020000001.1"/>
</dbReference>
<evidence type="ECO:0000313" key="3">
    <source>
        <dbReference type="Proteomes" id="UP001165481"/>
    </source>
</evidence>
<proteinExistence type="predicted"/>
<accession>A0ABT7IJ16</accession>
<organism evidence="2 3">
    <name type="scientific">Mesosutterella faecium</name>
    <dbReference type="NCBI Taxonomy" id="2925194"/>
    <lineage>
        <taxon>Bacteria</taxon>
        <taxon>Pseudomonadati</taxon>
        <taxon>Pseudomonadota</taxon>
        <taxon>Betaproteobacteria</taxon>
        <taxon>Burkholderiales</taxon>
        <taxon>Sutterellaceae</taxon>
        <taxon>Mesosutterella</taxon>
    </lineage>
</organism>
<keyword evidence="3" id="KW-1185">Reference proteome</keyword>
<dbReference type="EMBL" id="JAKZJU020000001">
    <property type="protein sequence ID" value="MDL2058376.1"/>
    <property type="molecule type" value="Genomic_DNA"/>
</dbReference>
<gene>
    <name evidence="2" type="ORF">MUN46_000150</name>
</gene>
<evidence type="ECO:0000313" key="2">
    <source>
        <dbReference type="EMBL" id="MDL2058376.1"/>
    </source>
</evidence>
<dbReference type="Proteomes" id="UP001165481">
    <property type="component" value="Unassembled WGS sequence"/>
</dbReference>
<dbReference type="InterPro" id="IPR019659">
    <property type="entry name" value="DUF2514"/>
</dbReference>
<evidence type="ECO:0000256" key="1">
    <source>
        <dbReference type="SAM" id="Coils"/>
    </source>
</evidence>
<protein>
    <submittedName>
        <fullName evidence="2">DUF2514 family protein</fullName>
    </submittedName>
</protein>
<keyword evidence="1" id="KW-0175">Coiled coil</keyword>
<comment type="caution">
    <text evidence="2">The sequence shown here is derived from an EMBL/GenBank/DDBJ whole genome shotgun (WGS) entry which is preliminary data.</text>
</comment>
<name>A0ABT7IJ16_9BURK</name>
<feature type="coiled-coil region" evidence="1">
    <location>
        <begin position="43"/>
        <end position="70"/>
    </location>
</feature>
<reference evidence="2" key="1">
    <citation type="submission" date="2023-03" db="EMBL/GenBank/DDBJ databases">
        <title>Mesosutterella sp. nov. isolated from porcine feces.</title>
        <authorList>
            <person name="Yu S."/>
        </authorList>
    </citation>
    <scope>NUCLEOTIDE SEQUENCE</scope>
    <source>
        <strain evidence="2">AGMB02718</strain>
    </source>
</reference>